<gene>
    <name evidence="2" type="ORF">BT67DRAFT_39918</name>
</gene>
<evidence type="ECO:0000256" key="1">
    <source>
        <dbReference type="SAM" id="MobiDB-lite"/>
    </source>
</evidence>
<protein>
    <submittedName>
        <fullName evidence="2">Uncharacterized protein</fullName>
    </submittedName>
</protein>
<evidence type="ECO:0000313" key="3">
    <source>
        <dbReference type="Proteomes" id="UP001304895"/>
    </source>
</evidence>
<proteinExistence type="predicted"/>
<sequence length="147" mass="15182">MAYYVALDASVLLPSYPRPCGHSQSQPQFSNAATATKTADSSRQAPSVIAIEARSRPGAMDLHTFATNQAVLLDATPGQPYLGCPGARFTGSVQRSSASCATQSLLVGSRGSLASAAVCLRVTVFAWLVGRCGMAGCFHGCPEGVSQ</sequence>
<dbReference type="Proteomes" id="UP001304895">
    <property type="component" value="Unassembled WGS sequence"/>
</dbReference>
<comment type="caution">
    <text evidence="2">The sequence shown here is derived from an EMBL/GenBank/DDBJ whole genome shotgun (WGS) entry which is preliminary data.</text>
</comment>
<feature type="compositionally biased region" description="Polar residues" evidence="1">
    <location>
        <begin position="22"/>
        <end position="45"/>
    </location>
</feature>
<name>A0AAN6UL24_9PEZI</name>
<reference evidence="2" key="2">
    <citation type="submission" date="2023-05" db="EMBL/GenBank/DDBJ databases">
        <authorList>
            <consortium name="Lawrence Berkeley National Laboratory"/>
            <person name="Steindorff A."/>
            <person name="Hensen N."/>
            <person name="Bonometti L."/>
            <person name="Westerberg I."/>
            <person name="Brannstrom I.O."/>
            <person name="Guillou S."/>
            <person name="Cros-Aarteil S."/>
            <person name="Calhoun S."/>
            <person name="Haridas S."/>
            <person name="Kuo A."/>
            <person name="Mondo S."/>
            <person name="Pangilinan J."/>
            <person name="Riley R."/>
            <person name="Labutti K."/>
            <person name="Andreopoulos B."/>
            <person name="Lipzen A."/>
            <person name="Chen C."/>
            <person name="Yanf M."/>
            <person name="Daum C."/>
            <person name="Ng V."/>
            <person name="Clum A."/>
            <person name="Ohm R."/>
            <person name="Martin F."/>
            <person name="Silar P."/>
            <person name="Natvig D."/>
            <person name="Lalanne C."/>
            <person name="Gautier V."/>
            <person name="Ament-Velasquez S.L."/>
            <person name="Kruys A."/>
            <person name="Hutchinson M.I."/>
            <person name="Powell A.J."/>
            <person name="Barry K."/>
            <person name="Miller A.N."/>
            <person name="Grigoriev I.V."/>
            <person name="Debuchy R."/>
            <person name="Gladieux P."/>
            <person name="Thoren M.H."/>
            <person name="Johannesson H."/>
        </authorList>
    </citation>
    <scope>NUCLEOTIDE SEQUENCE</scope>
    <source>
        <strain evidence="2">CBS 123565</strain>
    </source>
</reference>
<reference evidence="2" key="1">
    <citation type="journal article" date="2023" name="Mol. Phylogenet. Evol.">
        <title>Genome-scale phylogeny and comparative genomics of the fungal order Sordariales.</title>
        <authorList>
            <person name="Hensen N."/>
            <person name="Bonometti L."/>
            <person name="Westerberg I."/>
            <person name="Brannstrom I.O."/>
            <person name="Guillou S."/>
            <person name="Cros-Aarteil S."/>
            <person name="Calhoun S."/>
            <person name="Haridas S."/>
            <person name="Kuo A."/>
            <person name="Mondo S."/>
            <person name="Pangilinan J."/>
            <person name="Riley R."/>
            <person name="LaButti K."/>
            <person name="Andreopoulos B."/>
            <person name="Lipzen A."/>
            <person name="Chen C."/>
            <person name="Yan M."/>
            <person name="Daum C."/>
            <person name="Ng V."/>
            <person name="Clum A."/>
            <person name="Steindorff A."/>
            <person name="Ohm R.A."/>
            <person name="Martin F."/>
            <person name="Silar P."/>
            <person name="Natvig D.O."/>
            <person name="Lalanne C."/>
            <person name="Gautier V."/>
            <person name="Ament-Velasquez S.L."/>
            <person name="Kruys A."/>
            <person name="Hutchinson M.I."/>
            <person name="Powell A.J."/>
            <person name="Barry K."/>
            <person name="Miller A.N."/>
            <person name="Grigoriev I.V."/>
            <person name="Debuchy R."/>
            <person name="Gladieux P."/>
            <person name="Hiltunen Thoren M."/>
            <person name="Johannesson H."/>
        </authorList>
    </citation>
    <scope>NUCLEOTIDE SEQUENCE</scope>
    <source>
        <strain evidence="2">CBS 123565</strain>
    </source>
</reference>
<feature type="region of interest" description="Disordered" evidence="1">
    <location>
        <begin position="22"/>
        <end position="46"/>
    </location>
</feature>
<organism evidence="2 3">
    <name type="scientific">Trichocladium antarcticum</name>
    <dbReference type="NCBI Taxonomy" id="1450529"/>
    <lineage>
        <taxon>Eukaryota</taxon>
        <taxon>Fungi</taxon>
        <taxon>Dikarya</taxon>
        <taxon>Ascomycota</taxon>
        <taxon>Pezizomycotina</taxon>
        <taxon>Sordariomycetes</taxon>
        <taxon>Sordariomycetidae</taxon>
        <taxon>Sordariales</taxon>
        <taxon>Chaetomiaceae</taxon>
        <taxon>Trichocladium</taxon>
    </lineage>
</organism>
<keyword evidence="3" id="KW-1185">Reference proteome</keyword>
<accession>A0AAN6UL24</accession>
<dbReference type="EMBL" id="MU853411">
    <property type="protein sequence ID" value="KAK4133666.1"/>
    <property type="molecule type" value="Genomic_DNA"/>
</dbReference>
<evidence type="ECO:0000313" key="2">
    <source>
        <dbReference type="EMBL" id="KAK4133666.1"/>
    </source>
</evidence>
<dbReference type="AlphaFoldDB" id="A0AAN6UL24"/>